<accession>A0A6A6QK73</accession>
<evidence type="ECO:0000256" key="7">
    <source>
        <dbReference type="PROSITE-ProRule" id="PRU00322"/>
    </source>
</evidence>
<dbReference type="PANTHER" id="PTHR12919">
    <property type="entry name" value="30S RIBOSOMAL PROTEIN S16"/>
    <property type="match status" value="1"/>
</dbReference>
<dbReference type="PROSITE" id="PS50199">
    <property type="entry name" value="ZF_RANBP2_2"/>
    <property type="match status" value="1"/>
</dbReference>
<dbReference type="SUPFAM" id="SSF54565">
    <property type="entry name" value="Ribosomal protein S16"/>
    <property type="match status" value="1"/>
</dbReference>
<reference evidence="10" key="1">
    <citation type="journal article" date="2020" name="Stud. Mycol.">
        <title>101 Dothideomycetes genomes: a test case for predicting lifestyles and emergence of pathogens.</title>
        <authorList>
            <person name="Haridas S."/>
            <person name="Albert R."/>
            <person name="Binder M."/>
            <person name="Bloem J."/>
            <person name="Labutti K."/>
            <person name="Salamov A."/>
            <person name="Andreopoulos B."/>
            <person name="Baker S."/>
            <person name="Barry K."/>
            <person name="Bills G."/>
            <person name="Bluhm B."/>
            <person name="Cannon C."/>
            <person name="Castanera R."/>
            <person name="Culley D."/>
            <person name="Daum C."/>
            <person name="Ezra D."/>
            <person name="Gonzalez J."/>
            <person name="Henrissat B."/>
            <person name="Kuo A."/>
            <person name="Liang C."/>
            <person name="Lipzen A."/>
            <person name="Lutzoni F."/>
            <person name="Magnuson J."/>
            <person name="Mondo S."/>
            <person name="Nolan M."/>
            <person name="Ohm R."/>
            <person name="Pangilinan J."/>
            <person name="Park H.-J."/>
            <person name="Ramirez L."/>
            <person name="Alfaro M."/>
            <person name="Sun H."/>
            <person name="Tritt A."/>
            <person name="Yoshinaga Y."/>
            <person name="Zwiers L.-H."/>
            <person name="Turgeon B."/>
            <person name="Goodwin S."/>
            <person name="Spatafora J."/>
            <person name="Crous P."/>
            <person name="Grigoriev I."/>
        </authorList>
    </citation>
    <scope>NUCLEOTIDE SEQUENCE</scope>
    <source>
        <strain evidence="10">CBS 269.34</strain>
    </source>
</reference>
<keyword evidence="5 10" id="KW-0689">Ribosomal protein</keyword>
<dbReference type="Pfam" id="PF00886">
    <property type="entry name" value="Ribosomal_S16"/>
    <property type="match status" value="1"/>
</dbReference>
<dbReference type="HAMAP" id="MF_00385">
    <property type="entry name" value="Ribosomal_bS16"/>
    <property type="match status" value="1"/>
</dbReference>
<evidence type="ECO:0000256" key="3">
    <source>
        <dbReference type="ARBA" id="ARBA00022771"/>
    </source>
</evidence>
<dbReference type="InterPro" id="IPR000307">
    <property type="entry name" value="Ribosomal_bS16"/>
</dbReference>
<dbReference type="PANTHER" id="PTHR12919:SF20">
    <property type="entry name" value="SMALL RIBOSOMAL SUBUNIT PROTEIN BS16M"/>
    <property type="match status" value="1"/>
</dbReference>
<dbReference type="Proteomes" id="UP000799750">
    <property type="component" value="Unassembled WGS sequence"/>
</dbReference>
<dbReference type="EMBL" id="MU004193">
    <property type="protein sequence ID" value="KAF2492725.1"/>
    <property type="molecule type" value="Genomic_DNA"/>
</dbReference>
<dbReference type="OrthoDB" id="407221at2759"/>
<keyword evidence="2" id="KW-0479">Metal-binding</keyword>
<dbReference type="Gene3D" id="3.30.1320.10">
    <property type="match status" value="1"/>
</dbReference>
<evidence type="ECO:0000256" key="2">
    <source>
        <dbReference type="ARBA" id="ARBA00022723"/>
    </source>
</evidence>
<evidence type="ECO:0000256" key="8">
    <source>
        <dbReference type="SAM" id="MobiDB-lite"/>
    </source>
</evidence>
<gene>
    <name evidence="10" type="ORF">BU16DRAFT_513903</name>
</gene>
<dbReference type="InterPro" id="IPR036443">
    <property type="entry name" value="Znf_RanBP2_sf"/>
</dbReference>
<evidence type="ECO:0000259" key="9">
    <source>
        <dbReference type="PROSITE" id="PS50199"/>
    </source>
</evidence>
<sequence>MVLRIRLSRFGKRHDPFYNIVVSHARTARDSKPLEVLGTYDPIPQPPPPGSVSRRAFKEIKLDAARARYWIGVGAQPSDSAWRLLSMIGILEPRFRVAQIKQQVVTADNPLVAVDATRRAAEATARRAAEAAARKAKKSAAKATIPPPGMGHMGRGGTSGVVPFRAGDWKCGSDGCGYHNFAKNVSCLRCGASRTNAAIPADSGAKDSMSTQ</sequence>
<organism evidence="10 11">
    <name type="scientific">Lophium mytilinum</name>
    <dbReference type="NCBI Taxonomy" id="390894"/>
    <lineage>
        <taxon>Eukaryota</taxon>
        <taxon>Fungi</taxon>
        <taxon>Dikarya</taxon>
        <taxon>Ascomycota</taxon>
        <taxon>Pezizomycotina</taxon>
        <taxon>Dothideomycetes</taxon>
        <taxon>Pleosporomycetidae</taxon>
        <taxon>Mytilinidiales</taxon>
        <taxon>Mytilinidiaceae</taxon>
        <taxon>Lophium</taxon>
    </lineage>
</organism>
<feature type="region of interest" description="Disordered" evidence="8">
    <location>
        <begin position="135"/>
        <end position="155"/>
    </location>
</feature>
<keyword evidence="6" id="KW-0687">Ribonucleoprotein</keyword>
<proteinExistence type="inferred from homology"/>
<dbReference type="InterPro" id="IPR023803">
    <property type="entry name" value="Ribosomal_bS16_dom_sf"/>
</dbReference>
<dbReference type="GO" id="GO:0008270">
    <property type="term" value="F:zinc ion binding"/>
    <property type="evidence" value="ECO:0007669"/>
    <property type="project" value="UniProtKB-KW"/>
</dbReference>
<evidence type="ECO:0000256" key="4">
    <source>
        <dbReference type="ARBA" id="ARBA00022833"/>
    </source>
</evidence>
<protein>
    <submittedName>
        <fullName evidence="10">Ribosomal protein S16</fullName>
    </submittedName>
</protein>
<dbReference type="PROSITE" id="PS00732">
    <property type="entry name" value="RIBOSOMAL_S16"/>
    <property type="match status" value="1"/>
</dbReference>
<evidence type="ECO:0000256" key="5">
    <source>
        <dbReference type="ARBA" id="ARBA00022980"/>
    </source>
</evidence>
<dbReference type="GO" id="GO:0003735">
    <property type="term" value="F:structural constituent of ribosome"/>
    <property type="evidence" value="ECO:0007669"/>
    <property type="project" value="InterPro"/>
</dbReference>
<dbReference type="Gene3D" id="4.10.1060.10">
    <property type="entry name" value="Zinc finger, RanBP2-type"/>
    <property type="match status" value="1"/>
</dbReference>
<dbReference type="GO" id="GO:0032543">
    <property type="term" value="P:mitochondrial translation"/>
    <property type="evidence" value="ECO:0007669"/>
    <property type="project" value="TreeGrafter"/>
</dbReference>
<dbReference type="Pfam" id="PF00641">
    <property type="entry name" value="Zn_ribbon_RanBP"/>
    <property type="match status" value="1"/>
</dbReference>
<dbReference type="PROSITE" id="PS01358">
    <property type="entry name" value="ZF_RANBP2_1"/>
    <property type="match status" value="1"/>
</dbReference>
<evidence type="ECO:0000256" key="6">
    <source>
        <dbReference type="ARBA" id="ARBA00023274"/>
    </source>
</evidence>
<dbReference type="FunFam" id="4.10.1060.10:FF:000021">
    <property type="entry name" value="MUTL protein homolog 3"/>
    <property type="match status" value="1"/>
</dbReference>
<dbReference type="GO" id="GO:0005763">
    <property type="term" value="C:mitochondrial small ribosomal subunit"/>
    <property type="evidence" value="ECO:0007669"/>
    <property type="project" value="TreeGrafter"/>
</dbReference>
<keyword evidence="3 7" id="KW-0863">Zinc-finger</keyword>
<dbReference type="InterPro" id="IPR020592">
    <property type="entry name" value="Ribosomal_bS16_CS"/>
</dbReference>
<comment type="similarity">
    <text evidence="1">Belongs to the bacterial ribosomal protein bS16 family.</text>
</comment>
<dbReference type="NCBIfam" id="TIGR00002">
    <property type="entry name" value="S16"/>
    <property type="match status" value="1"/>
</dbReference>
<dbReference type="SMART" id="SM00547">
    <property type="entry name" value="ZnF_RBZ"/>
    <property type="match status" value="1"/>
</dbReference>
<evidence type="ECO:0000313" key="11">
    <source>
        <dbReference type="Proteomes" id="UP000799750"/>
    </source>
</evidence>
<evidence type="ECO:0000313" key="10">
    <source>
        <dbReference type="EMBL" id="KAF2492725.1"/>
    </source>
</evidence>
<evidence type="ECO:0000256" key="1">
    <source>
        <dbReference type="ARBA" id="ARBA00006668"/>
    </source>
</evidence>
<dbReference type="SUPFAM" id="SSF90209">
    <property type="entry name" value="Ran binding protein zinc finger-like"/>
    <property type="match status" value="1"/>
</dbReference>
<feature type="domain" description="RanBP2-type" evidence="9">
    <location>
        <begin position="165"/>
        <end position="196"/>
    </location>
</feature>
<keyword evidence="11" id="KW-1185">Reference proteome</keyword>
<keyword evidence="4" id="KW-0862">Zinc</keyword>
<dbReference type="InterPro" id="IPR001876">
    <property type="entry name" value="Znf_RanBP2"/>
</dbReference>
<dbReference type="AlphaFoldDB" id="A0A6A6QK73"/>
<name>A0A6A6QK73_9PEZI</name>